<feature type="transmembrane region" description="Helical" evidence="10">
    <location>
        <begin position="6"/>
        <end position="29"/>
    </location>
</feature>
<dbReference type="SMART" id="SM01091">
    <property type="entry name" value="CorC_HlyC"/>
    <property type="match status" value="1"/>
</dbReference>
<feature type="domain" description="CBS" evidence="11">
    <location>
        <begin position="284"/>
        <end position="340"/>
    </location>
</feature>
<dbReference type="InterPro" id="IPR016169">
    <property type="entry name" value="FAD-bd_PCMH_sub2"/>
</dbReference>
<dbReference type="GO" id="GO:0050660">
    <property type="term" value="F:flavin adenine dinucleotide binding"/>
    <property type="evidence" value="ECO:0007669"/>
    <property type="project" value="InterPro"/>
</dbReference>
<sequence>MSNMAIEIVIVLLLIIANGIFSGSEIAVVSARKIRLEQMANRGNLKARAALKLANSPNDFLSSVQIGITLIGILSGAVGGATLAQRIEPLIAAIPWLNLYSQGLSVVIVVTIITYLSLVLGELIPKRIALNNPEQIACSVAKPMRTLSKVTAPLVHLLSISTDKTLQLLGIQASDDPPVTEEEIKVLIQQGTQSGMFEASEQEMVERVFRLSDRPIKALMTPRFEIVWLDLEESPEETQRQIMESSHSRFLVGRGSLDELAGFLRGSDFLAARLAGGEINLETILQPPLYIPENTKALKVLEQFKVTGIHMAVITDEYGSIEGLVTLNDILEAIVGDIATTEDLEDPMIVQREDGSWLLDGLLSVDQIKELFSKTTLPHEETGHYHTLGGLVITFLGHIPQSGEHFQWQELRFEVMDMDGTRVDKVLVSVVPMEQEISLEQVDPLENA</sequence>
<dbReference type="PROSITE" id="PS51371">
    <property type="entry name" value="CBS"/>
    <property type="match status" value="1"/>
</dbReference>
<dbReference type="OrthoDB" id="9798188at2"/>
<evidence type="ECO:0000259" key="11">
    <source>
        <dbReference type="PROSITE" id="PS51371"/>
    </source>
</evidence>
<dbReference type="SUPFAM" id="SSF54631">
    <property type="entry name" value="CBS-domain pair"/>
    <property type="match status" value="1"/>
</dbReference>
<evidence type="ECO:0000256" key="4">
    <source>
        <dbReference type="ARBA" id="ARBA00022737"/>
    </source>
</evidence>
<evidence type="ECO:0008006" key="15">
    <source>
        <dbReference type="Google" id="ProtNLM"/>
    </source>
</evidence>
<dbReference type="STRING" id="497965.Cyan7822_2582"/>
<evidence type="ECO:0000259" key="12">
    <source>
        <dbReference type="PROSITE" id="PS51846"/>
    </source>
</evidence>
<evidence type="ECO:0000256" key="7">
    <source>
        <dbReference type="ARBA" id="ARBA00023136"/>
    </source>
</evidence>
<evidence type="ECO:0000256" key="2">
    <source>
        <dbReference type="ARBA" id="ARBA00006337"/>
    </source>
</evidence>
<dbReference type="PROSITE" id="PS51846">
    <property type="entry name" value="CNNM"/>
    <property type="match status" value="1"/>
</dbReference>
<dbReference type="KEGG" id="cyj:Cyan7822_2582"/>
<gene>
    <name evidence="13" type="ordered locus">Cyan7822_2582</name>
</gene>
<dbReference type="InterPro" id="IPR046342">
    <property type="entry name" value="CBS_dom_sf"/>
</dbReference>
<dbReference type="InterPro" id="IPR000644">
    <property type="entry name" value="CBS_dom"/>
</dbReference>
<reference evidence="14" key="1">
    <citation type="journal article" date="2011" name="MBio">
        <title>Novel metabolic attributes of the genus Cyanothece, comprising a group of unicellular nitrogen-fixing Cyanobacteria.</title>
        <authorList>
            <person name="Bandyopadhyay A."/>
            <person name="Elvitigala T."/>
            <person name="Welsh E."/>
            <person name="Stockel J."/>
            <person name="Liberton M."/>
            <person name="Min H."/>
            <person name="Sherman L.A."/>
            <person name="Pakrasi H.B."/>
        </authorList>
    </citation>
    <scope>NUCLEOTIDE SEQUENCE [LARGE SCALE GENOMIC DNA]</scope>
    <source>
        <strain evidence="14">PCC 7822</strain>
    </source>
</reference>
<dbReference type="HOGENOM" id="CLU_015237_4_0_3"/>
<keyword evidence="7 9" id="KW-0472">Membrane</keyword>
<accession>E0UIX3</accession>
<dbReference type="eggNOG" id="COG1253">
    <property type="taxonomic scope" value="Bacteria"/>
</dbReference>
<keyword evidence="6 8" id="KW-0129">CBS domain</keyword>
<evidence type="ECO:0000256" key="10">
    <source>
        <dbReference type="SAM" id="Phobius"/>
    </source>
</evidence>
<dbReference type="SMART" id="SM00116">
    <property type="entry name" value="CBS"/>
    <property type="match status" value="2"/>
</dbReference>
<dbReference type="Gene3D" id="3.10.580.10">
    <property type="entry name" value="CBS-domain"/>
    <property type="match status" value="1"/>
</dbReference>
<dbReference type="Pfam" id="PF03471">
    <property type="entry name" value="CorC_HlyC"/>
    <property type="match status" value="1"/>
</dbReference>
<dbReference type="PANTHER" id="PTHR22777:SF17">
    <property type="entry name" value="UPF0053 PROTEIN SLL0260"/>
    <property type="match status" value="1"/>
</dbReference>
<dbReference type="InterPro" id="IPR002550">
    <property type="entry name" value="CNNM"/>
</dbReference>
<dbReference type="CDD" id="cd04590">
    <property type="entry name" value="CBS_pair_CorC_HlyC_assoc"/>
    <property type="match status" value="1"/>
</dbReference>
<dbReference type="Pfam" id="PF01595">
    <property type="entry name" value="CNNM"/>
    <property type="match status" value="1"/>
</dbReference>
<evidence type="ECO:0000256" key="1">
    <source>
        <dbReference type="ARBA" id="ARBA00004141"/>
    </source>
</evidence>
<evidence type="ECO:0000256" key="5">
    <source>
        <dbReference type="ARBA" id="ARBA00022989"/>
    </source>
</evidence>
<evidence type="ECO:0000256" key="3">
    <source>
        <dbReference type="ARBA" id="ARBA00022692"/>
    </source>
</evidence>
<feature type="transmembrane region" description="Helical" evidence="10">
    <location>
        <begin position="104"/>
        <end position="124"/>
    </location>
</feature>
<dbReference type="Pfam" id="PF00571">
    <property type="entry name" value="CBS"/>
    <property type="match status" value="1"/>
</dbReference>
<dbReference type="InterPro" id="IPR036318">
    <property type="entry name" value="FAD-bd_PCMH-like_sf"/>
</dbReference>
<evidence type="ECO:0000313" key="14">
    <source>
        <dbReference type="Proteomes" id="UP000008206"/>
    </source>
</evidence>
<dbReference type="RefSeq" id="WP_013322658.1">
    <property type="nucleotide sequence ID" value="NC_014501.1"/>
</dbReference>
<evidence type="ECO:0000256" key="9">
    <source>
        <dbReference type="PROSITE-ProRule" id="PRU01193"/>
    </source>
</evidence>
<keyword evidence="5 9" id="KW-1133">Transmembrane helix</keyword>
<dbReference type="GO" id="GO:0005886">
    <property type="term" value="C:plasma membrane"/>
    <property type="evidence" value="ECO:0007669"/>
    <property type="project" value="TreeGrafter"/>
</dbReference>
<dbReference type="InterPro" id="IPR044751">
    <property type="entry name" value="Ion_transp-like_CBS"/>
</dbReference>
<keyword evidence="3 9" id="KW-0812">Transmembrane</keyword>
<dbReference type="PANTHER" id="PTHR22777">
    <property type="entry name" value="HEMOLYSIN-RELATED"/>
    <property type="match status" value="1"/>
</dbReference>
<keyword evidence="4" id="KW-0677">Repeat</keyword>
<comment type="subcellular location">
    <subcellularLocation>
        <location evidence="1">Membrane</location>
        <topology evidence="1">Multi-pass membrane protein</topology>
    </subcellularLocation>
</comment>
<dbReference type="AlphaFoldDB" id="E0UIX3"/>
<dbReference type="Gene3D" id="3.30.465.10">
    <property type="match status" value="1"/>
</dbReference>
<dbReference type="EMBL" id="CP002198">
    <property type="protein sequence ID" value="ADN14553.1"/>
    <property type="molecule type" value="Genomic_DNA"/>
</dbReference>
<feature type="domain" description="CNNM transmembrane" evidence="12">
    <location>
        <begin position="1"/>
        <end position="201"/>
    </location>
</feature>
<feature type="transmembrane region" description="Helical" evidence="10">
    <location>
        <begin position="60"/>
        <end position="84"/>
    </location>
</feature>
<evidence type="ECO:0000256" key="6">
    <source>
        <dbReference type="ARBA" id="ARBA00023122"/>
    </source>
</evidence>
<dbReference type="SUPFAM" id="SSF56176">
    <property type="entry name" value="FAD-binding/transporter-associated domain-like"/>
    <property type="match status" value="1"/>
</dbReference>
<name>E0UIX3_GLOV7</name>
<organism evidence="13 14">
    <name type="scientific">Gloeothece verrucosa (strain PCC 7822)</name>
    <name type="common">Cyanothece sp. (strain PCC 7822)</name>
    <dbReference type="NCBI Taxonomy" id="497965"/>
    <lineage>
        <taxon>Bacteria</taxon>
        <taxon>Bacillati</taxon>
        <taxon>Cyanobacteriota</taxon>
        <taxon>Cyanophyceae</taxon>
        <taxon>Oscillatoriophycideae</taxon>
        <taxon>Chroococcales</taxon>
        <taxon>Aphanothecaceae</taxon>
        <taxon>Gloeothece</taxon>
        <taxon>Gloeothece verrucosa</taxon>
    </lineage>
</organism>
<keyword evidence="14" id="KW-1185">Reference proteome</keyword>
<protein>
    <recommendedName>
        <fullName evidence="15">Hemolysin</fullName>
    </recommendedName>
</protein>
<evidence type="ECO:0000256" key="8">
    <source>
        <dbReference type="PROSITE-ProRule" id="PRU00703"/>
    </source>
</evidence>
<dbReference type="FunFam" id="3.30.465.10:FF:000023">
    <property type="entry name" value="Magnesium and cobalt transporter"/>
    <property type="match status" value="1"/>
</dbReference>
<dbReference type="InterPro" id="IPR005170">
    <property type="entry name" value="Transptr-assoc_dom"/>
</dbReference>
<evidence type="ECO:0000313" key="13">
    <source>
        <dbReference type="EMBL" id="ADN14553.1"/>
    </source>
</evidence>
<proteinExistence type="inferred from homology"/>
<comment type="similarity">
    <text evidence="2">Belongs to the UPF0053 family.</text>
</comment>
<dbReference type="Proteomes" id="UP000008206">
    <property type="component" value="Chromosome"/>
</dbReference>